<sequence>MRPNNLFPTRLFSIIMKSNLIIMLCLFIIIASFLVCSVAAKDVTDYHLYDDHMGTRDKQKLILLAEELMKEALLRMRQLYAIKDEHTPYTPFHIGLIIGKAREKYRYMLDLYQELLNKRNKRLALYPPGMKLLKPIHYIITLELVHYLELEIESLMHVLEEILPDLKTTNIQVGGPPDYRAAAEEDAKEERKKRKEEMKKQRPPQRSRKEEKQKSILRQKYLMKKLGMPSNMTTTEKRFLHQWPVEETWNLEKYNYY</sequence>
<feature type="compositionally biased region" description="Basic and acidic residues" evidence="1">
    <location>
        <begin position="181"/>
        <end position="200"/>
    </location>
</feature>
<keyword evidence="2" id="KW-1185">Reference proteome</keyword>
<gene>
    <name evidence="3" type="primary">LOC118281255</name>
</gene>
<dbReference type="AlphaFoldDB" id="A0A9R0E0Q1"/>
<feature type="region of interest" description="Disordered" evidence="1">
    <location>
        <begin position="174"/>
        <end position="218"/>
    </location>
</feature>
<name>A0A9R0E0Q1_SPOFR</name>
<evidence type="ECO:0000313" key="2">
    <source>
        <dbReference type="Proteomes" id="UP000829999"/>
    </source>
</evidence>
<protein>
    <submittedName>
        <fullName evidence="3">Uncharacterized protein LOC118281255 isoform X2</fullName>
    </submittedName>
</protein>
<reference evidence="3" key="1">
    <citation type="submission" date="2025-08" db="UniProtKB">
        <authorList>
            <consortium name="RefSeq"/>
        </authorList>
    </citation>
    <scope>IDENTIFICATION</scope>
    <source>
        <tissue evidence="3">Whole larval tissue</tissue>
    </source>
</reference>
<proteinExistence type="predicted"/>
<evidence type="ECO:0000313" key="3">
    <source>
        <dbReference type="RefSeq" id="XP_050557006.1"/>
    </source>
</evidence>
<dbReference type="GeneID" id="118281255"/>
<organism evidence="2 3">
    <name type="scientific">Spodoptera frugiperda</name>
    <name type="common">Fall armyworm</name>
    <dbReference type="NCBI Taxonomy" id="7108"/>
    <lineage>
        <taxon>Eukaryota</taxon>
        <taxon>Metazoa</taxon>
        <taxon>Ecdysozoa</taxon>
        <taxon>Arthropoda</taxon>
        <taxon>Hexapoda</taxon>
        <taxon>Insecta</taxon>
        <taxon>Pterygota</taxon>
        <taxon>Neoptera</taxon>
        <taxon>Endopterygota</taxon>
        <taxon>Lepidoptera</taxon>
        <taxon>Glossata</taxon>
        <taxon>Ditrysia</taxon>
        <taxon>Noctuoidea</taxon>
        <taxon>Noctuidae</taxon>
        <taxon>Amphipyrinae</taxon>
        <taxon>Spodoptera</taxon>
    </lineage>
</organism>
<evidence type="ECO:0000256" key="1">
    <source>
        <dbReference type="SAM" id="MobiDB-lite"/>
    </source>
</evidence>
<accession>A0A9R0E0Q1</accession>
<dbReference type="Proteomes" id="UP000829999">
    <property type="component" value="Chromosome 19"/>
</dbReference>
<dbReference type="RefSeq" id="XP_050557006.1">
    <property type="nucleotide sequence ID" value="XM_050701049.1"/>
</dbReference>